<protein>
    <submittedName>
        <fullName evidence="1">Uncharacterized protein</fullName>
    </submittedName>
</protein>
<dbReference type="Proteomes" id="UP000266841">
    <property type="component" value="Unassembled WGS sequence"/>
</dbReference>
<evidence type="ECO:0000313" key="2">
    <source>
        <dbReference type="Proteomes" id="UP000266841"/>
    </source>
</evidence>
<evidence type="ECO:0000313" key="1">
    <source>
        <dbReference type="EMBL" id="EJK60443.1"/>
    </source>
</evidence>
<organism evidence="1 2">
    <name type="scientific">Thalassiosira oceanica</name>
    <name type="common">Marine diatom</name>
    <dbReference type="NCBI Taxonomy" id="159749"/>
    <lineage>
        <taxon>Eukaryota</taxon>
        <taxon>Sar</taxon>
        <taxon>Stramenopiles</taxon>
        <taxon>Ochrophyta</taxon>
        <taxon>Bacillariophyta</taxon>
        <taxon>Coscinodiscophyceae</taxon>
        <taxon>Thalassiosirophycidae</taxon>
        <taxon>Thalassiosirales</taxon>
        <taxon>Thalassiosiraceae</taxon>
        <taxon>Thalassiosira</taxon>
    </lineage>
</organism>
<accession>K0S2V9</accession>
<dbReference type="EMBL" id="AGNL01021099">
    <property type="protein sequence ID" value="EJK60443.1"/>
    <property type="molecule type" value="Genomic_DNA"/>
</dbReference>
<proteinExistence type="predicted"/>
<name>K0S2V9_THAOC</name>
<reference evidence="1 2" key="1">
    <citation type="journal article" date="2012" name="Genome Biol.">
        <title>Genome and low-iron response of an oceanic diatom adapted to chronic iron limitation.</title>
        <authorList>
            <person name="Lommer M."/>
            <person name="Specht M."/>
            <person name="Roy A.S."/>
            <person name="Kraemer L."/>
            <person name="Andreson R."/>
            <person name="Gutowska M.A."/>
            <person name="Wolf J."/>
            <person name="Bergner S.V."/>
            <person name="Schilhabel M.B."/>
            <person name="Klostermeier U.C."/>
            <person name="Beiko R.G."/>
            <person name="Rosenstiel P."/>
            <person name="Hippler M."/>
            <person name="Laroche J."/>
        </authorList>
    </citation>
    <scope>NUCLEOTIDE SEQUENCE [LARGE SCALE GENOMIC DNA]</scope>
    <source>
        <strain evidence="1 2">CCMP1005</strain>
    </source>
</reference>
<keyword evidence="2" id="KW-1185">Reference proteome</keyword>
<gene>
    <name evidence="1" type="ORF">THAOC_19204</name>
</gene>
<sequence>MTQVVQQFGYLSRCWIRHILFNDPANCVASIAVGAQSSFYDYLCANGFTGGGKSQVKTNLDKESMTSPLMLNACGGSALKSSQARMIKGTSSSTCPLANNERVTSSRQLVSRRLSIWNSLHGQGYSKEYFVDKILTPSMRREDRVRYLSTMMYLAGVMGADGVVGSGSYARKTLLTQACLNFQLAFAEVMSMVHGWEDPVVVRPIHKQAAHDKNESGNTRRMFNTCFSVEQAEHMCLTLGALDHSRSLQWLLTLITRIVTRCKDKDVPNRWQLLRFLRLILIVIRIWIPSPGTWVTIEILIEKVDGFLLDVASFQSA</sequence>
<comment type="caution">
    <text evidence="1">The sequence shown here is derived from an EMBL/GenBank/DDBJ whole genome shotgun (WGS) entry which is preliminary data.</text>
</comment>
<dbReference type="AlphaFoldDB" id="K0S2V9"/>